<keyword evidence="4" id="KW-0012">Acyltransferase</keyword>
<evidence type="ECO:0000313" key="4">
    <source>
        <dbReference type="EMBL" id="MBZ5738604.1"/>
    </source>
</evidence>
<feature type="domain" description="Acyltransferase 3" evidence="2">
    <location>
        <begin position="9"/>
        <end position="340"/>
    </location>
</feature>
<reference evidence="4 5" key="1">
    <citation type="submission" date="2021-09" db="EMBL/GenBank/DDBJ databases">
        <title>Whole genome sequence of Nocardioides sp. GBK3QG-3.</title>
        <authorList>
            <person name="Tuo L."/>
        </authorList>
    </citation>
    <scope>NUCLEOTIDE SEQUENCE [LARGE SCALE GENOMIC DNA]</scope>
    <source>
        <strain evidence="4 5">GBK3QG-3</strain>
    </source>
</reference>
<feature type="transmembrane region" description="Helical" evidence="1">
    <location>
        <begin position="235"/>
        <end position="253"/>
    </location>
</feature>
<evidence type="ECO:0000259" key="3">
    <source>
        <dbReference type="Pfam" id="PF19040"/>
    </source>
</evidence>
<dbReference type="InterPro" id="IPR050879">
    <property type="entry name" value="Acyltransferase_3"/>
</dbReference>
<keyword evidence="1" id="KW-0812">Transmembrane</keyword>
<dbReference type="EMBL" id="JAIQZJ010000005">
    <property type="protein sequence ID" value="MBZ5738604.1"/>
    <property type="molecule type" value="Genomic_DNA"/>
</dbReference>
<proteinExistence type="predicted"/>
<comment type="caution">
    <text evidence="4">The sequence shown here is derived from an EMBL/GenBank/DDBJ whole genome shotgun (WGS) entry which is preliminary data.</text>
</comment>
<evidence type="ECO:0000256" key="1">
    <source>
        <dbReference type="SAM" id="Phobius"/>
    </source>
</evidence>
<dbReference type="PANTHER" id="PTHR23028:SF53">
    <property type="entry name" value="ACYL_TRANSF_3 DOMAIN-CONTAINING PROTEIN"/>
    <property type="match status" value="1"/>
</dbReference>
<organism evidence="4 5">
    <name type="scientific">Nocardioides mangrovi</name>
    <dbReference type="NCBI Taxonomy" id="2874580"/>
    <lineage>
        <taxon>Bacteria</taxon>
        <taxon>Bacillati</taxon>
        <taxon>Actinomycetota</taxon>
        <taxon>Actinomycetes</taxon>
        <taxon>Propionibacteriales</taxon>
        <taxon>Nocardioidaceae</taxon>
        <taxon>Nocardioides</taxon>
    </lineage>
</organism>
<feature type="transmembrane region" description="Helical" evidence="1">
    <location>
        <begin position="259"/>
        <end position="278"/>
    </location>
</feature>
<dbReference type="GO" id="GO:0016746">
    <property type="term" value="F:acyltransferase activity"/>
    <property type="evidence" value="ECO:0007669"/>
    <property type="project" value="UniProtKB-KW"/>
</dbReference>
<evidence type="ECO:0000259" key="2">
    <source>
        <dbReference type="Pfam" id="PF01757"/>
    </source>
</evidence>
<name>A0ABS7UC72_9ACTN</name>
<feature type="transmembrane region" description="Helical" evidence="1">
    <location>
        <begin position="75"/>
        <end position="93"/>
    </location>
</feature>
<feature type="transmembrane region" description="Helical" evidence="1">
    <location>
        <begin position="328"/>
        <end position="345"/>
    </location>
</feature>
<dbReference type="Pfam" id="PF01757">
    <property type="entry name" value="Acyl_transf_3"/>
    <property type="match status" value="1"/>
</dbReference>
<dbReference type="InterPro" id="IPR043968">
    <property type="entry name" value="SGNH"/>
</dbReference>
<feature type="transmembrane region" description="Helical" evidence="1">
    <location>
        <begin position="212"/>
        <end position="228"/>
    </location>
</feature>
<keyword evidence="5" id="KW-1185">Reference proteome</keyword>
<dbReference type="PANTHER" id="PTHR23028">
    <property type="entry name" value="ACETYLTRANSFERASE"/>
    <property type="match status" value="1"/>
</dbReference>
<feature type="transmembrane region" description="Helical" evidence="1">
    <location>
        <begin position="139"/>
        <end position="162"/>
    </location>
</feature>
<protein>
    <submittedName>
        <fullName evidence="4">Acyltransferase</fullName>
    </submittedName>
</protein>
<feature type="transmembrane region" description="Helical" evidence="1">
    <location>
        <begin position="174"/>
        <end position="192"/>
    </location>
</feature>
<sequence length="690" mass="74497">MGSPDVRLDIQGLRCVAVGAVVADHAGVRHLAGGYVGVDVFLVVSGFLITSLLLREADRDGRISLRGFYARRARRILPAATVVLVAVAIYSASELSYVRTVRVLDDVRWAAAFLANVHFARSGTDYFSAGLPPSPVQHYWSLAVEEQFYLVWPALIAALLLVARRRRIASPRRLVAAVLAGCCAASLTWSVVHTASAPTAAFFSSLARAWELGAGALLALAATRLLLLPRLARHCLALAGLVAIGLAMTTYDATTALPGYHALVPVLGTVAVLAAGVGSEPVGVARVLSVRPMTWIGDLSYSLYLWHWPVLVLAGARLGHRRTGVETAVLLLAVLALAAASYYLVENPVRRSPRLRPSLRSLALWPGTLALVGCSVLAADRIASDQLADRVAASQKWAALRDQAPTVGAELTYSLQLADDGAPIAFPLVSADQIERLQDDRWHRRYTCNAYHDRTSTRLRPVGDIDADRTMVVLGDSHAGQWLPALDLMAQRDGYRLVPVIKYGCVPYPVALLTENRSRNYTECADFRRWAFDQIAELQPDLVYVGSRAMPPNMTVRGSDADAAWYDGVASALADLTELAPDVRMIGDVSMIGLEPADCLTDRHATMASCTATEKKRTVVANRLGRRAANAAGVPFVPVAQLACQDGRCPAFAGARMVYADHSHLSIDWVEHVWHEFDRLVAETAGAGGR</sequence>
<keyword evidence="1" id="KW-0472">Membrane</keyword>
<keyword evidence="1" id="KW-1133">Transmembrane helix</keyword>
<dbReference type="RefSeq" id="WP_224122972.1">
    <property type="nucleotide sequence ID" value="NZ_JAIQZJ010000005.1"/>
</dbReference>
<dbReference type="InterPro" id="IPR002656">
    <property type="entry name" value="Acyl_transf_3_dom"/>
</dbReference>
<feature type="transmembrane region" description="Helical" evidence="1">
    <location>
        <begin position="32"/>
        <end position="54"/>
    </location>
</feature>
<accession>A0ABS7UC72</accession>
<gene>
    <name evidence="4" type="ORF">K8U61_10565</name>
</gene>
<dbReference type="Proteomes" id="UP000780875">
    <property type="component" value="Unassembled WGS sequence"/>
</dbReference>
<feature type="domain" description="SGNH" evidence="3">
    <location>
        <begin position="463"/>
        <end position="677"/>
    </location>
</feature>
<keyword evidence="4" id="KW-0808">Transferase</keyword>
<dbReference type="Pfam" id="PF19040">
    <property type="entry name" value="SGNH"/>
    <property type="match status" value="1"/>
</dbReference>
<evidence type="ECO:0000313" key="5">
    <source>
        <dbReference type="Proteomes" id="UP000780875"/>
    </source>
</evidence>